<protein>
    <submittedName>
        <fullName evidence="4">NmrA-like domain, NAD(P)-binding domain superfamily</fullName>
    </submittedName>
</protein>
<evidence type="ECO:0000259" key="3">
    <source>
        <dbReference type="Pfam" id="PF05368"/>
    </source>
</evidence>
<keyword evidence="1" id="KW-0521">NADP</keyword>
<dbReference type="AlphaFoldDB" id="A0A9Q9AQG4"/>
<keyword evidence="2" id="KW-0560">Oxidoreductase</keyword>
<evidence type="ECO:0000256" key="2">
    <source>
        <dbReference type="ARBA" id="ARBA00023002"/>
    </source>
</evidence>
<dbReference type="InterPro" id="IPR008030">
    <property type="entry name" value="NmrA-like"/>
</dbReference>
<dbReference type="InterPro" id="IPR036291">
    <property type="entry name" value="NAD(P)-bd_dom_sf"/>
</dbReference>
<dbReference type="InterPro" id="IPR045312">
    <property type="entry name" value="PCBER-like"/>
</dbReference>
<dbReference type="SUPFAM" id="SSF51735">
    <property type="entry name" value="NAD(P)-binding Rossmann-fold domains"/>
    <property type="match status" value="1"/>
</dbReference>
<dbReference type="PANTHER" id="PTHR47706">
    <property type="entry name" value="NMRA-LIKE FAMILY PROTEIN"/>
    <property type="match status" value="1"/>
</dbReference>
<reference evidence="4" key="1">
    <citation type="submission" date="2022-06" db="EMBL/GenBank/DDBJ databases">
        <title>Complete genome sequences of two strains of the flax pathogen Septoria linicola.</title>
        <authorList>
            <person name="Lapalu N."/>
            <person name="Simon A."/>
            <person name="Demenou B."/>
            <person name="Paumier D."/>
            <person name="Guillot M.-P."/>
            <person name="Gout L."/>
            <person name="Valade R."/>
        </authorList>
    </citation>
    <scope>NUCLEOTIDE SEQUENCE</scope>
    <source>
        <strain evidence="4">SE15195</strain>
    </source>
</reference>
<keyword evidence="5" id="KW-1185">Reference proteome</keyword>
<dbReference type="OrthoDB" id="9984533at2759"/>
<dbReference type="GO" id="GO:0016491">
    <property type="term" value="F:oxidoreductase activity"/>
    <property type="evidence" value="ECO:0007669"/>
    <property type="project" value="UniProtKB-KW"/>
</dbReference>
<accession>A0A9Q9AQG4</accession>
<proteinExistence type="predicted"/>
<dbReference type="Pfam" id="PF05368">
    <property type="entry name" value="NmrA"/>
    <property type="match status" value="1"/>
</dbReference>
<evidence type="ECO:0000256" key="1">
    <source>
        <dbReference type="ARBA" id="ARBA00022857"/>
    </source>
</evidence>
<sequence>MSIKSVVLLGADGKIGPAIYSALKDSGFDITVLKRKSSKSTTKYPKEVTVSDEFEVEELVEVLKGHDAVIVTPRGTELGKRIADAAVRAGIKRFIPADFGSVDSSSELTQELVPLYRQKSALRHYLIELAEKHPTFTWTSVVSGHFFDWSVEFLHLWFKERKADILDDGNVKWSASSVAQIGLATARILERPEVTKNRMIYIQSFCVSQNEVLASFEKATGTKWEVNRLDSKQYQEERVAKRDAGDAQAIEDLVWLLGAIDADWTGRKDFAMNDLGLENEDLDEVVRKTVERLEQEG</sequence>
<gene>
    <name evidence="4" type="ORF">Slin15195_G059330</name>
</gene>
<dbReference type="InterPro" id="IPR051609">
    <property type="entry name" value="NmrA/Isoflavone_reductase-like"/>
</dbReference>
<dbReference type="Gene3D" id="3.40.50.720">
    <property type="entry name" value="NAD(P)-binding Rossmann-like Domain"/>
    <property type="match status" value="1"/>
</dbReference>
<evidence type="ECO:0000313" key="4">
    <source>
        <dbReference type="EMBL" id="USW52614.1"/>
    </source>
</evidence>
<name>A0A9Q9AQG4_9PEZI</name>
<organism evidence="4 5">
    <name type="scientific">Septoria linicola</name>
    <dbReference type="NCBI Taxonomy" id="215465"/>
    <lineage>
        <taxon>Eukaryota</taxon>
        <taxon>Fungi</taxon>
        <taxon>Dikarya</taxon>
        <taxon>Ascomycota</taxon>
        <taxon>Pezizomycotina</taxon>
        <taxon>Dothideomycetes</taxon>
        <taxon>Dothideomycetidae</taxon>
        <taxon>Mycosphaerellales</taxon>
        <taxon>Mycosphaerellaceae</taxon>
        <taxon>Septoria</taxon>
    </lineage>
</organism>
<evidence type="ECO:0000313" key="5">
    <source>
        <dbReference type="Proteomes" id="UP001056384"/>
    </source>
</evidence>
<dbReference type="EMBL" id="CP099421">
    <property type="protein sequence ID" value="USW52614.1"/>
    <property type="molecule type" value="Genomic_DNA"/>
</dbReference>
<dbReference type="CDD" id="cd05259">
    <property type="entry name" value="PCBER_SDR_a"/>
    <property type="match status" value="1"/>
</dbReference>
<dbReference type="Gene3D" id="3.90.25.10">
    <property type="entry name" value="UDP-galactose 4-epimerase, domain 1"/>
    <property type="match status" value="1"/>
</dbReference>
<feature type="domain" description="NmrA-like" evidence="3">
    <location>
        <begin position="4"/>
        <end position="234"/>
    </location>
</feature>
<dbReference type="Proteomes" id="UP001056384">
    <property type="component" value="Chromosome 4"/>
</dbReference>
<dbReference type="PANTHER" id="PTHR47706:SF9">
    <property type="entry name" value="NMRA-LIKE DOMAIN-CONTAINING PROTEIN-RELATED"/>
    <property type="match status" value="1"/>
</dbReference>